<dbReference type="eggNOG" id="ENOG502QV8B">
    <property type="taxonomic scope" value="Eukaryota"/>
</dbReference>
<name>A0A022PWD1_ERYGU</name>
<feature type="compositionally biased region" description="Basic and acidic residues" evidence="1">
    <location>
        <begin position="234"/>
        <end position="249"/>
    </location>
</feature>
<protein>
    <submittedName>
        <fullName evidence="2">Uncharacterized protein</fullName>
    </submittedName>
</protein>
<feature type="region of interest" description="Disordered" evidence="1">
    <location>
        <begin position="1"/>
        <end position="33"/>
    </location>
</feature>
<dbReference type="AlphaFoldDB" id="A0A022PWD1"/>
<evidence type="ECO:0000313" key="3">
    <source>
        <dbReference type="Proteomes" id="UP000030748"/>
    </source>
</evidence>
<organism evidence="2 3">
    <name type="scientific">Erythranthe guttata</name>
    <name type="common">Yellow monkey flower</name>
    <name type="synonym">Mimulus guttatus</name>
    <dbReference type="NCBI Taxonomy" id="4155"/>
    <lineage>
        <taxon>Eukaryota</taxon>
        <taxon>Viridiplantae</taxon>
        <taxon>Streptophyta</taxon>
        <taxon>Embryophyta</taxon>
        <taxon>Tracheophyta</taxon>
        <taxon>Spermatophyta</taxon>
        <taxon>Magnoliopsida</taxon>
        <taxon>eudicotyledons</taxon>
        <taxon>Gunneridae</taxon>
        <taxon>Pentapetalae</taxon>
        <taxon>asterids</taxon>
        <taxon>lamiids</taxon>
        <taxon>Lamiales</taxon>
        <taxon>Phrymaceae</taxon>
        <taxon>Erythranthe</taxon>
    </lineage>
</organism>
<sequence>MISGKHGETWPKKVVTESSSGSGKNNGNGFLAKGSPVGVANKATFERDFPSLGTDDRAVVPEVGRVASPGLSSALQSLPIGSSASIGGERWTSALAEVPMLVVSNGTASLSVQQAAPSSTTASVVVSSTTSLNMAEAVAQGPTRAQTAPQLSLGTQRLEELAIKQSRQLIPVTPTMPKTLVLSSSDKQKSKVGLIQQHPTPSSLPINQSPRGAPPSKPDFSKASNVGKLHVLKPVREKNGVTPSVKDKLSPTGSGKAVNSTLPASPSAVKPLLTTALEKRPTTQAQSRNDFFKRMREKSVSNSSSASETGTAISPEKHAKVAVVPAAITGAVEPLPEEKAVRTTCNGGVQHISNGKKYNSEPIISEEEEAKFLRSMGWDENDDEGGLTEEEISAFYRDFTKYINSKPSLRILQGVRLKFLLPFDSQIGGISPGLSSSDAKLES</sequence>
<dbReference type="EMBL" id="KI632331">
    <property type="protein sequence ID" value="EYU18535.1"/>
    <property type="molecule type" value="Genomic_DNA"/>
</dbReference>
<keyword evidence="3" id="KW-1185">Reference proteome</keyword>
<evidence type="ECO:0000256" key="1">
    <source>
        <dbReference type="SAM" id="MobiDB-lite"/>
    </source>
</evidence>
<reference evidence="2 3" key="1">
    <citation type="journal article" date="2013" name="Proc. Natl. Acad. Sci. U.S.A.">
        <title>Fine-scale variation in meiotic recombination in Mimulus inferred from population shotgun sequencing.</title>
        <authorList>
            <person name="Hellsten U."/>
            <person name="Wright K.M."/>
            <person name="Jenkins J."/>
            <person name="Shu S."/>
            <person name="Yuan Y."/>
            <person name="Wessler S.R."/>
            <person name="Schmutz J."/>
            <person name="Willis J.H."/>
            <person name="Rokhsar D.S."/>
        </authorList>
    </citation>
    <scope>NUCLEOTIDE SEQUENCE [LARGE SCALE GENOMIC DNA]</scope>
    <source>
        <strain evidence="3">cv. DUN x IM62</strain>
    </source>
</reference>
<evidence type="ECO:0000313" key="2">
    <source>
        <dbReference type="EMBL" id="EYU18535.1"/>
    </source>
</evidence>
<feature type="compositionally biased region" description="Polar residues" evidence="1">
    <location>
        <begin position="251"/>
        <end position="264"/>
    </location>
</feature>
<feature type="region of interest" description="Disordered" evidence="1">
    <location>
        <begin position="183"/>
        <end position="266"/>
    </location>
</feature>
<dbReference type="PANTHER" id="PTHR34112:SF13">
    <property type="entry name" value="OS04G0448200 PROTEIN"/>
    <property type="match status" value="1"/>
</dbReference>
<dbReference type="Proteomes" id="UP000030748">
    <property type="component" value="Unassembled WGS sequence"/>
</dbReference>
<feature type="compositionally biased region" description="Polar residues" evidence="1">
    <location>
        <begin position="197"/>
        <end position="210"/>
    </location>
</feature>
<accession>A0A022PWD1</accession>
<gene>
    <name evidence="2" type="ORF">MIMGU_mgv1a006469mg</name>
</gene>
<dbReference type="STRING" id="4155.A0A022PWD1"/>
<feature type="compositionally biased region" description="Basic and acidic residues" evidence="1">
    <location>
        <begin position="1"/>
        <end position="15"/>
    </location>
</feature>
<dbReference type="PANTHER" id="PTHR34112">
    <property type="entry name" value="C-JUN-AMINO-TERMINAL KINASE-INTERACTING PROTEIN"/>
    <property type="match status" value="1"/>
</dbReference>
<proteinExistence type="predicted"/>
<feature type="compositionally biased region" description="Low complexity" evidence="1">
    <location>
        <begin position="18"/>
        <end position="29"/>
    </location>
</feature>